<gene>
    <name evidence="1" type="ORF">EDP2_2622</name>
</gene>
<proteinExistence type="predicted"/>
<organism evidence="1 2">
    <name type="scientific">Enterobacter cloacae S611</name>
    <dbReference type="NCBI Taxonomy" id="1399146"/>
    <lineage>
        <taxon>Bacteria</taxon>
        <taxon>Pseudomonadati</taxon>
        <taxon>Pseudomonadota</taxon>
        <taxon>Gammaproteobacteria</taxon>
        <taxon>Enterobacterales</taxon>
        <taxon>Enterobacteriaceae</taxon>
        <taxon>Enterobacter</taxon>
        <taxon>Enterobacter cloacae complex</taxon>
    </lineage>
</organism>
<accession>A0ABN0Q6H7</accession>
<keyword evidence="2" id="KW-1185">Reference proteome</keyword>
<evidence type="ECO:0000313" key="2">
    <source>
        <dbReference type="Proteomes" id="UP000017834"/>
    </source>
</evidence>
<sequence>MFWQGLPYQPQDKKDPFSTEAHIVTFFPKKPNNFSKVDIVMTYAFEANGQTWSNKNQTLPSTLSILAITTSAKRFR</sequence>
<dbReference type="EMBL" id="AXOM01000047">
    <property type="protein sequence ID" value="ESS57592.1"/>
    <property type="molecule type" value="Genomic_DNA"/>
</dbReference>
<protein>
    <submittedName>
        <fullName evidence="1">Uncharacterized protein</fullName>
    </submittedName>
</protein>
<dbReference type="Proteomes" id="UP000017834">
    <property type="component" value="Unassembled WGS sequence"/>
</dbReference>
<evidence type="ECO:0000313" key="1">
    <source>
        <dbReference type="EMBL" id="ESS57592.1"/>
    </source>
</evidence>
<comment type="caution">
    <text evidence="1">The sequence shown here is derived from an EMBL/GenBank/DDBJ whole genome shotgun (WGS) entry which is preliminary data.</text>
</comment>
<reference evidence="1 2" key="1">
    <citation type="journal article" date="2014" name="Genome Announc.">
        <title>Draft Genome Sequence of Enterobacter cloacae Strain S611.</title>
        <authorList>
            <person name="Wang D."/>
            <person name="Han C.S."/>
            <person name="Dichosa A.E."/>
            <person name="Gleasner C.D."/>
            <person name="Johnson S.L."/>
            <person name="Daligault H.E."/>
            <person name="Davenport K.W."/>
            <person name="Li P.E."/>
            <person name="Pierson E.A."/>
            <person name="Pierson L.S.III."/>
        </authorList>
    </citation>
    <scope>NUCLEOTIDE SEQUENCE [LARGE SCALE GENOMIC DNA]</scope>
    <source>
        <strain evidence="1 2">S611</strain>
    </source>
</reference>
<name>A0ABN0Q6H7_ENTCL</name>